<accession>A0A7S8IZN9</accession>
<reference evidence="3 4" key="1">
    <citation type="journal article" date="2020" name="ISME J.">
        <title>Enrichment and physiological characterization of a novel comammox Nitrospira indicates ammonium inhibition of complete nitrification.</title>
        <authorList>
            <person name="Sakoula D."/>
            <person name="Koch H."/>
            <person name="Frank J."/>
            <person name="Jetten M.S.M."/>
            <person name="van Kessel M.A.H.J."/>
            <person name="Lucker S."/>
        </authorList>
    </citation>
    <scope>NUCLEOTIDE SEQUENCE [LARGE SCALE GENOMIC DNA]</scope>
    <source>
        <strain evidence="3">Comreactor17</strain>
    </source>
</reference>
<feature type="region of interest" description="Disordered" evidence="1">
    <location>
        <begin position="58"/>
        <end position="154"/>
    </location>
</feature>
<gene>
    <name evidence="3" type="ORF">Nkreftii_002247</name>
</gene>
<name>A0A7S8IZN9_9BACT</name>
<proteinExistence type="predicted"/>
<evidence type="ECO:0000256" key="1">
    <source>
        <dbReference type="SAM" id="MobiDB-lite"/>
    </source>
</evidence>
<dbReference type="EMBL" id="CP047423">
    <property type="protein sequence ID" value="QPD04473.1"/>
    <property type="molecule type" value="Genomic_DNA"/>
</dbReference>
<dbReference type="KEGG" id="nkf:Nkreftii_002247"/>
<feature type="chain" id="PRO_5032526793" evidence="2">
    <location>
        <begin position="26"/>
        <end position="154"/>
    </location>
</feature>
<organism evidence="3 4">
    <name type="scientific">Candidatus Nitrospira kreftii</name>
    <dbReference type="NCBI Taxonomy" id="2652173"/>
    <lineage>
        <taxon>Bacteria</taxon>
        <taxon>Pseudomonadati</taxon>
        <taxon>Nitrospirota</taxon>
        <taxon>Nitrospiria</taxon>
        <taxon>Nitrospirales</taxon>
        <taxon>Nitrospiraceae</taxon>
        <taxon>Nitrospira</taxon>
    </lineage>
</organism>
<evidence type="ECO:0000313" key="4">
    <source>
        <dbReference type="Proteomes" id="UP000593737"/>
    </source>
</evidence>
<feature type="signal peptide" evidence="2">
    <location>
        <begin position="1"/>
        <end position="25"/>
    </location>
</feature>
<dbReference type="Proteomes" id="UP000593737">
    <property type="component" value="Chromosome"/>
</dbReference>
<sequence>MKPIYACLFYLCGVVVVSFAGAASADGLTVGIGVGERDGVHHNWLEQNRFLYKVVEPGIPDSGRPDSELPYQLRQDQSSWKGNMGNDDINLPDSGVNRSMTPSADMPNSVHGGGPNPLPTFPDARPGPEGDPAVRDLGGSGLSEPSAPPGSLGR</sequence>
<keyword evidence="2" id="KW-0732">Signal</keyword>
<protein>
    <submittedName>
        <fullName evidence="3">Uncharacterized protein</fullName>
    </submittedName>
</protein>
<evidence type="ECO:0000256" key="2">
    <source>
        <dbReference type="SAM" id="SignalP"/>
    </source>
</evidence>
<evidence type="ECO:0000313" key="3">
    <source>
        <dbReference type="EMBL" id="QPD04473.1"/>
    </source>
</evidence>
<dbReference type="AlphaFoldDB" id="A0A7S8IZN9"/>